<keyword evidence="1" id="KW-0812">Transmembrane</keyword>
<organism evidence="2 3">
    <name type="scientific">Candidatus Collierbacteria bacterium RIFOXYA2_FULL_46_10</name>
    <dbReference type="NCBI Taxonomy" id="1817726"/>
    <lineage>
        <taxon>Bacteria</taxon>
        <taxon>Candidatus Collieribacteriota</taxon>
    </lineage>
</organism>
<keyword evidence="1" id="KW-1133">Transmembrane helix</keyword>
<feature type="transmembrane region" description="Helical" evidence="1">
    <location>
        <begin position="51"/>
        <end position="77"/>
    </location>
</feature>
<sequence length="118" mass="13674">MADKEVKTFDTMEKAIKSKKRLLDSDYVKLNFIALGNLQKKTMLILREQNLVIVVLFLLSWFKVEVISIITNIATWTYDYVKFAVEGFNQISLDTKYTFLVVTPISLVIGYMLGNKRK</sequence>
<feature type="transmembrane region" description="Helical" evidence="1">
    <location>
        <begin position="97"/>
        <end position="114"/>
    </location>
</feature>
<accession>A0A1F5F3X6</accession>
<comment type="caution">
    <text evidence="2">The sequence shown here is derived from an EMBL/GenBank/DDBJ whole genome shotgun (WGS) entry which is preliminary data.</text>
</comment>
<evidence type="ECO:0000256" key="1">
    <source>
        <dbReference type="SAM" id="Phobius"/>
    </source>
</evidence>
<gene>
    <name evidence="2" type="ORF">A2228_02110</name>
</gene>
<name>A0A1F5F3X6_9BACT</name>
<evidence type="ECO:0000313" key="3">
    <source>
        <dbReference type="Proteomes" id="UP000176191"/>
    </source>
</evidence>
<dbReference type="AlphaFoldDB" id="A0A1F5F3X6"/>
<keyword evidence="1" id="KW-0472">Membrane</keyword>
<evidence type="ECO:0000313" key="2">
    <source>
        <dbReference type="EMBL" id="OGD74310.1"/>
    </source>
</evidence>
<dbReference type="EMBL" id="MFAK01000037">
    <property type="protein sequence ID" value="OGD74310.1"/>
    <property type="molecule type" value="Genomic_DNA"/>
</dbReference>
<protein>
    <submittedName>
        <fullName evidence="2">Uncharacterized protein</fullName>
    </submittedName>
</protein>
<proteinExistence type="predicted"/>
<reference evidence="2 3" key="1">
    <citation type="journal article" date="2016" name="Nat. Commun.">
        <title>Thousands of microbial genomes shed light on interconnected biogeochemical processes in an aquifer system.</title>
        <authorList>
            <person name="Anantharaman K."/>
            <person name="Brown C.T."/>
            <person name="Hug L.A."/>
            <person name="Sharon I."/>
            <person name="Castelle C.J."/>
            <person name="Probst A.J."/>
            <person name="Thomas B.C."/>
            <person name="Singh A."/>
            <person name="Wilkins M.J."/>
            <person name="Karaoz U."/>
            <person name="Brodie E.L."/>
            <person name="Williams K.H."/>
            <person name="Hubbard S.S."/>
            <person name="Banfield J.F."/>
        </authorList>
    </citation>
    <scope>NUCLEOTIDE SEQUENCE [LARGE SCALE GENOMIC DNA]</scope>
</reference>
<dbReference type="Proteomes" id="UP000176191">
    <property type="component" value="Unassembled WGS sequence"/>
</dbReference>